<sequence length="171" mass="18732">MSRAFVKESDDPSVEVPERQQSPHPNYVTLRGLAALQQQLAELEASLSAMGMPNSGAANGELVDRQARAIVERDLRYVRERLRRAIPIDPAKQPHDKVAFGAVVETLDDADKKRCFEIVGEDEADPAAGRLSWVSPLALALTDASVGDVVTWKRPAGDLDLEITGITYRRA</sequence>
<protein>
    <submittedName>
        <fullName evidence="3">GreA/GreB family elongation factor</fullName>
    </submittedName>
</protein>
<dbReference type="EMBL" id="JAXCLW010000015">
    <property type="protein sequence ID" value="MDY0885871.1"/>
    <property type="molecule type" value="Genomic_DNA"/>
</dbReference>
<dbReference type="PIRSF" id="PIRSF006092">
    <property type="entry name" value="GreA_GreB"/>
    <property type="match status" value="1"/>
</dbReference>
<keyword evidence="3" id="KW-0648">Protein biosynthesis</keyword>
<dbReference type="PANTHER" id="PTHR30437">
    <property type="entry name" value="TRANSCRIPTION ELONGATION FACTOR GREA"/>
    <property type="match status" value="1"/>
</dbReference>
<dbReference type="InterPro" id="IPR001437">
    <property type="entry name" value="Tscrpt_elong_fac_GreA/B_C"/>
</dbReference>
<dbReference type="InterPro" id="IPR036953">
    <property type="entry name" value="GreA/GreB_C_sf"/>
</dbReference>
<name>A0ABU5EHN9_9PROT</name>
<keyword evidence="3" id="KW-0251">Elongation factor</keyword>
<accession>A0ABU5EHN9</accession>
<feature type="region of interest" description="Disordered" evidence="1">
    <location>
        <begin position="1"/>
        <end position="25"/>
    </location>
</feature>
<dbReference type="PANTHER" id="PTHR30437:SF6">
    <property type="entry name" value="TRANSCRIPTION ELONGATION FACTOR GREB"/>
    <property type="match status" value="1"/>
</dbReference>
<organism evidence="3 4">
    <name type="scientific">Dongia soli</name>
    <dbReference type="NCBI Taxonomy" id="600628"/>
    <lineage>
        <taxon>Bacteria</taxon>
        <taxon>Pseudomonadati</taxon>
        <taxon>Pseudomonadota</taxon>
        <taxon>Alphaproteobacteria</taxon>
        <taxon>Rhodospirillales</taxon>
        <taxon>Dongiaceae</taxon>
        <taxon>Dongia</taxon>
    </lineage>
</organism>
<comment type="caution">
    <text evidence="3">The sequence shown here is derived from an EMBL/GenBank/DDBJ whole genome shotgun (WGS) entry which is preliminary data.</text>
</comment>
<evidence type="ECO:0000313" key="3">
    <source>
        <dbReference type="EMBL" id="MDY0885871.1"/>
    </source>
</evidence>
<gene>
    <name evidence="3" type="ORF">SMD27_23750</name>
</gene>
<evidence type="ECO:0000256" key="1">
    <source>
        <dbReference type="SAM" id="MobiDB-lite"/>
    </source>
</evidence>
<dbReference type="RefSeq" id="WP_320510942.1">
    <property type="nucleotide sequence ID" value="NZ_JAXCLW010000015.1"/>
</dbReference>
<feature type="compositionally biased region" description="Basic and acidic residues" evidence="1">
    <location>
        <begin position="1"/>
        <end position="10"/>
    </location>
</feature>
<dbReference type="Pfam" id="PF01272">
    <property type="entry name" value="GreA_GreB"/>
    <property type="match status" value="1"/>
</dbReference>
<dbReference type="SUPFAM" id="SSF54534">
    <property type="entry name" value="FKBP-like"/>
    <property type="match status" value="1"/>
</dbReference>
<evidence type="ECO:0000313" key="4">
    <source>
        <dbReference type="Proteomes" id="UP001279642"/>
    </source>
</evidence>
<keyword evidence="4" id="KW-1185">Reference proteome</keyword>
<dbReference type="InterPro" id="IPR023459">
    <property type="entry name" value="Tscrpt_elong_fac_GreA/B_fam"/>
</dbReference>
<dbReference type="Proteomes" id="UP001279642">
    <property type="component" value="Unassembled WGS sequence"/>
</dbReference>
<feature type="domain" description="Transcription elongation factor GreA/GreB C-terminal" evidence="2">
    <location>
        <begin position="93"/>
        <end position="168"/>
    </location>
</feature>
<dbReference type="Gene3D" id="3.10.50.30">
    <property type="entry name" value="Transcription elongation factor, GreA/GreB, C-terminal domain"/>
    <property type="match status" value="1"/>
</dbReference>
<proteinExistence type="predicted"/>
<evidence type="ECO:0000259" key="2">
    <source>
        <dbReference type="Pfam" id="PF01272"/>
    </source>
</evidence>
<reference evidence="3 4" key="1">
    <citation type="journal article" date="2016" name="Antonie Van Leeuwenhoek">
        <title>Dongia soli sp. nov., isolated from soil from Dokdo, Korea.</title>
        <authorList>
            <person name="Kim D.U."/>
            <person name="Lee H."/>
            <person name="Kim H."/>
            <person name="Kim S.G."/>
            <person name="Ka J.O."/>
        </authorList>
    </citation>
    <scope>NUCLEOTIDE SEQUENCE [LARGE SCALE GENOMIC DNA]</scope>
    <source>
        <strain evidence="3 4">D78</strain>
    </source>
</reference>
<dbReference type="GO" id="GO:0003746">
    <property type="term" value="F:translation elongation factor activity"/>
    <property type="evidence" value="ECO:0007669"/>
    <property type="project" value="UniProtKB-KW"/>
</dbReference>